<feature type="compositionally biased region" description="Low complexity" evidence="1">
    <location>
        <begin position="69"/>
        <end position="80"/>
    </location>
</feature>
<gene>
    <name evidence="2" type="ORF">PXEA_LOCUS31313</name>
</gene>
<dbReference type="EMBL" id="CAAALY010256214">
    <property type="protein sequence ID" value="VEL37873.1"/>
    <property type="molecule type" value="Genomic_DNA"/>
</dbReference>
<keyword evidence="3" id="KW-1185">Reference proteome</keyword>
<feature type="compositionally biased region" description="Polar residues" evidence="1">
    <location>
        <begin position="43"/>
        <end position="59"/>
    </location>
</feature>
<dbReference type="Proteomes" id="UP000784294">
    <property type="component" value="Unassembled WGS sequence"/>
</dbReference>
<evidence type="ECO:0000256" key="1">
    <source>
        <dbReference type="SAM" id="MobiDB-lite"/>
    </source>
</evidence>
<evidence type="ECO:0000313" key="3">
    <source>
        <dbReference type="Proteomes" id="UP000784294"/>
    </source>
</evidence>
<sequence length="105" mass="11710">MYGASWIEALKCYWLEGRPDEEHYTHAARLSKRLVEERDRLNISNLGPSSGQQASSETSWDCLLQQGMSSRDGSSRGSRSSADKAAARKSRQISTGQTERSTRNS</sequence>
<organism evidence="2 3">
    <name type="scientific">Protopolystoma xenopodis</name>
    <dbReference type="NCBI Taxonomy" id="117903"/>
    <lineage>
        <taxon>Eukaryota</taxon>
        <taxon>Metazoa</taxon>
        <taxon>Spiralia</taxon>
        <taxon>Lophotrochozoa</taxon>
        <taxon>Platyhelminthes</taxon>
        <taxon>Monogenea</taxon>
        <taxon>Polyopisthocotylea</taxon>
        <taxon>Polystomatidea</taxon>
        <taxon>Polystomatidae</taxon>
        <taxon>Protopolystoma</taxon>
    </lineage>
</organism>
<protein>
    <submittedName>
        <fullName evidence="2">Uncharacterized protein</fullName>
    </submittedName>
</protein>
<accession>A0A3S5AU82</accession>
<evidence type="ECO:0000313" key="2">
    <source>
        <dbReference type="EMBL" id="VEL37873.1"/>
    </source>
</evidence>
<reference evidence="2" key="1">
    <citation type="submission" date="2018-11" db="EMBL/GenBank/DDBJ databases">
        <authorList>
            <consortium name="Pathogen Informatics"/>
        </authorList>
    </citation>
    <scope>NUCLEOTIDE SEQUENCE</scope>
</reference>
<name>A0A3S5AU82_9PLAT</name>
<proteinExistence type="predicted"/>
<dbReference type="AlphaFoldDB" id="A0A3S5AU82"/>
<feature type="region of interest" description="Disordered" evidence="1">
    <location>
        <begin position="43"/>
        <end position="105"/>
    </location>
</feature>
<comment type="caution">
    <text evidence="2">The sequence shown here is derived from an EMBL/GenBank/DDBJ whole genome shotgun (WGS) entry which is preliminary data.</text>
</comment>